<accession>A0A9D1GCH5</accession>
<organism evidence="1 2">
    <name type="scientific">Candidatus Onthousia faecipullorum</name>
    <dbReference type="NCBI Taxonomy" id="2840887"/>
    <lineage>
        <taxon>Bacteria</taxon>
        <taxon>Bacillati</taxon>
        <taxon>Bacillota</taxon>
        <taxon>Bacilli</taxon>
        <taxon>Candidatus Onthousia</taxon>
    </lineage>
</organism>
<dbReference type="AlphaFoldDB" id="A0A9D1GCH5"/>
<dbReference type="Proteomes" id="UP000886833">
    <property type="component" value="Unassembled WGS sequence"/>
</dbReference>
<dbReference type="NCBIfam" id="NF047359">
    <property type="entry name" value="CptIN"/>
    <property type="match status" value="1"/>
</dbReference>
<comment type="caution">
    <text evidence="1">The sequence shown here is derived from an EMBL/GenBank/DDBJ whole genome shotgun (WGS) entry which is preliminary data.</text>
</comment>
<dbReference type="InterPro" id="IPR058108">
    <property type="entry name" value="CptIN-like"/>
</dbReference>
<dbReference type="CDD" id="cd17492">
    <property type="entry name" value="toxin_CptN"/>
    <property type="match status" value="1"/>
</dbReference>
<sequence>MKIKTGYLYHIKDEFFDIVDDENLMTNHERGKKRPTYFTIKDKDILWFIPLSNRVSKYKRIVDKKINKYDFCNTILIDKVFDKESVILLQNAFPTLEKYIDHVHTVDGKPAKVPETLEKIIVKNFKNLLKLKDKGINLFFADIDKIKEQMLKELNSETIS</sequence>
<reference evidence="1" key="1">
    <citation type="submission" date="2020-10" db="EMBL/GenBank/DDBJ databases">
        <authorList>
            <person name="Gilroy R."/>
        </authorList>
    </citation>
    <scope>NUCLEOTIDE SEQUENCE</scope>
    <source>
        <strain evidence="1">CHK195-26880</strain>
    </source>
</reference>
<protein>
    <recommendedName>
        <fullName evidence="3">Type III toxin-antitoxin system ToxN/AbiQ family toxin</fullName>
    </recommendedName>
</protein>
<dbReference type="InterPro" id="IPR053735">
    <property type="entry name" value="Type_III_TA_endoRNase"/>
</dbReference>
<dbReference type="Gene3D" id="3.10.129.130">
    <property type="match status" value="1"/>
</dbReference>
<evidence type="ECO:0000313" key="2">
    <source>
        <dbReference type="Proteomes" id="UP000886833"/>
    </source>
</evidence>
<proteinExistence type="predicted"/>
<reference evidence="1" key="2">
    <citation type="journal article" date="2021" name="PeerJ">
        <title>Extensive microbial diversity within the chicken gut microbiome revealed by metagenomics and culture.</title>
        <authorList>
            <person name="Gilroy R."/>
            <person name="Ravi A."/>
            <person name="Getino M."/>
            <person name="Pursley I."/>
            <person name="Horton D.L."/>
            <person name="Alikhan N.F."/>
            <person name="Baker D."/>
            <person name="Gharbi K."/>
            <person name="Hall N."/>
            <person name="Watson M."/>
            <person name="Adriaenssens E.M."/>
            <person name="Foster-Nyarko E."/>
            <person name="Jarju S."/>
            <person name="Secka A."/>
            <person name="Antonio M."/>
            <person name="Oren A."/>
            <person name="Chaudhuri R.R."/>
            <person name="La Ragione R."/>
            <person name="Hildebrand F."/>
            <person name="Pallen M.J."/>
        </authorList>
    </citation>
    <scope>NUCLEOTIDE SEQUENCE</scope>
    <source>
        <strain evidence="1">CHK195-26880</strain>
    </source>
</reference>
<name>A0A9D1GCH5_9FIRM</name>
<evidence type="ECO:0000313" key="1">
    <source>
        <dbReference type="EMBL" id="HIT38316.1"/>
    </source>
</evidence>
<evidence type="ECO:0008006" key="3">
    <source>
        <dbReference type="Google" id="ProtNLM"/>
    </source>
</evidence>
<dbReference type="EMBL" id="DVKQ01000099">
    <property type="protein sequence ID" value="HIT38316.1"/>
    <property type="molecule type" value="Genomic_DNA"/>
</dbReference>
<gene>
    <name evidence="1" type="ORF">IAB59_07570</name>
</gene>